<evidence type="ECO:0000313" key="2">
    <source>
        <dbReference type="EnsemblMetazoa" id="GPAI041165-PA"/>
    </source>
</evidence>
<feature type="region of interest" description="Disordered" evidence="1">
    <location>
        <begin position="176"/>
        <end position="199"/>
    </location>
</feature>
<reference evidence="3" key="1">
    <citation type="submission" date="2014-03" db="EMBL/GenBank/DDBJ databases">
        <authorList>
            <person name="Aksoy S."/>
            <person name="Warren W."/>
            <person name="Wilson R.K."/>
        </authorList>
    </citation>
    <scope>NUCLEOTIDE SEQUENCE [LARGE SCALE GENOMIC DNA]</scope>
    <source>
        <strain evidence="3">IAEA</strain>
    </source>
</reference>
<organism evidence="2 3">
    <name type="scientific">Glossina pallidipes</name>
    <name type="common">Tsetse fly</name>
    <dbReference type="NCBI Taxonomy" id="7398"/>
    <lineage>
        <taxon>Eukaryota</taxon>
        <taxon>Metazoa</taxon>
        <taxon>Ecdysozoa</taxon>
        <taxon>Arthropoda</taxon>
        <taxon>Hexapoda</taxon>
        <taxon>Insecta</taxon>
        <taxon>Pterygota</taxon>
        <taxon>Neoptera</taxon>
        <taxon>Endopterygota</taxon>
        <taxon>Diptera</taxon>
        <taxon>Brachycera</taxon>
        <taxon>Muscomorpha</taxon>
        <taxon>Hippoboscoidea</taxon>
        <taxon>Glossinidae</taxon>
        <taxon>Glossina</taxon>
    </lineage>
</organism>
<reference evidence="2" key="2">
    <citation type="submission" date="2020-05" db="UniProtKB">
        <authorList>
            <consortium name="EnsemblMetazoa"/>
        </authorList>
    </citation>
    <scope>IDENTIFICATION</scope>
    <source>
        <strain evidence="2">IAEA</strain>
    </source>
</reference>
<dbReference type="Proteomes" id="UP000092445">
    <property type="component" value="Unassembled WGS sequence"/>
</dbReference>
<keyword evidence="3" id="KW-1185">Reference proteome</keyword>
<sequence length="199" mass="22603">MHCCSKSWCRGWLSRFKSSLENKAERGQPSDCDDQALLAAVKEDRSLATRMLADNFNVDHSTMVSRLKKLKRKHFKTNGNNIAVVGEFSVLVKFCDQSKNLLFLIANTGSPSRLRRDFMILFGSVSLNINPANQIAQIFKATSGKQQAEGQTMMSDSKYSNHQSFNMKSSKYKENFDERQQTSGNNREQKATRTMKLLC</sequence>
<evidence type="ECO:0000256" key="1">
    <source>
        <dbReference type="SAM" id="MobiDB-lite"/>
    </source>
</evidence>
<proteinExistence type="predicted"/>
<dbReference type="AlphaFoldDB" id="A0A1B0ACJ1"/>
<dbReference type="VEuPathDB" id="VectorBase:GPAI041165"/>
<dbReference type="EnsemblMetazoa" id="GPAI041165-RA">
    <property type="protein sequence ID" value="GPAI041165-PA"/>
    <property type="gene ID" value="GPAI041165"/>
</dbReference>
<accession>A0A1B0ACJ1</accession>
<name>A0A1B0ACJ1_GLOPL</name>
<evidence type="ECO:0000313" key="3">
    <source>
        <dbReference type="Proteomes" id="UP000092445"/>
    </source>
</evidence>
<protein>
    <submittedName>
        <fullName evidence="2">Uncharacterized protein</fullName>
    </submittedName>
</protein>